<evidence type="ECO:0000256" key="1">
    <source>
        <dbReference type="SAM" id="Phobius"/>
    </source>
</evidence>
<evidence type="ECO:0000313" key="4">
    <source>
        <dbReference type="Proteomes" id="UP000252985"/>
    </source>
</evidence>
<dbReference type="AlphaFoldDB" id="A0A345EHW6"/>
<dbReference type="Proteomes" id="UP000252985">
    <property type="component" value="Chromosome"/>
</dbReference>
<dbReference type="EMBL" id="CP031148">
    <property type="protein sequence ID" value="AXG11788.1"/>
    <property type="molecule type" value="Genomic_DNA"/>
</dbReference>
<feature type="transmembrane region" description="Helical" evidence="1">
    <location>
        <begin position="116"/>
        <end position="135"/>
    </location>
</feature>
<dbReference type="PANTHER" id="PTHR30576:SF0">
    <property type="entry name" value="UNDECAPRENYL-PHOSPHATE N-ACETYLGALACTOSAMINYL 1-PHOSPHATE TRANSFERASE-RELATED"/>
    <property type="match status" value="1"/>
</dbReference>
<evidence type="ECO:0000313" key="3">
    <source>
        <dbReference type="EMBL" id="AXG11788.1"/>
    </source>
</evidence>
<proteinExistence type="predicted"/>
<dbReference type="Pfam" id="PF02397">
    <property type="entry name" value="Bac_transf"/>
    <property type="match status" value="1"/>
</dbReference>
<keyword evidence="1" id="KW-1133">Transmembrane helix</keyword>
<feature type="transmembrane region" description="Helical" evidence="1">
    <location>
        <begin position="93"/>
        <end position="110"/>
    </location>
</feature>
<gene>
    <name evidence="3" type="ORF">DU484_08305</name>
</gene>
<protein>
    <submittedName>
        <fullName evidence="3">Sugar transferase</fullName>
    </submittedName>
</protein>
<accession>A0A345EHW6</accession>
<dbReference type="PANTHER" id="PTHR30576">
    <property type="entry name" value="COLANIC BIOSYNTHESIS UDP-GLUCOSE LIPID CARRIER TRANSFERASE"/>
    <property type="match status" value="1"/>
</dbReference>
<evidence type="ECO:0000259" key="2">
    <source>
        <dbReference type="Pfam" id="PF02397"/>
    </source>
</evidence>
<dbReference type="KEGG" id="haq:DU484_08305"/>
<keyword evidence="1" id="KW-0472">Membrane</keyword>
<organism evidence="3 4">
    <name type="scientific">Haloplanus rubicundus</name>
    <dbReference type="NCBI Taxonomy" id="1547898"/>
    <lineage>
        <taxon>Archaea</taxon>
        <taxon>Methanobacteriati</taxon>
        <taxon>Methanobacteriota</taxon>
        <taxon>Stenosarchaea group</taxon>
        <taxon>Halobacteria</taxon>
        <taxon>Halobacteriales</taxon>
        <taxon>Haloferacaceae</taxon>
        <taxon>Haloplanus</taxon>
    </lineage>
</organism>
<reference evidence="3 4" key="1">
    <citation type="submission" date="2018-07" db="EMBL/GenBank/DDBJ databases">
        <title>Genome sequences of Haloplanus sp. CBA1112.</title>
        <authorList>
            <person name="Kim Y.B."/>
            <person name="Roh S.W."/>
        </authorList>
    </citation>
    <scope>NUCLEOTIDE SEQUENCE [LARGE SCALE GENOMIC DNA]</scope>
    <source>
        <strain evidence="3 4">CBA1112</strain>
    </source>
</reference>
<feature type="transmembrane region" description="Helical" evidence="1">
    <location>
        <begin position="286"/>
        <end position="310"/>
    </location>
</feature>
<keyword evidence="1" id="KW-0812">Transmembrane</keyword>
<dbReference type="InterPro" id="IPR003362">
    <property type="entry name" value="Bact_transf"/>
</dbReference>
<feature type="transmembrane region" description="Helical" evidence="1">
    <location>
        <begin position="51"/>
        <end position="72"/>
    </location>
</feature>
<dbReference type="GO" id="GO:0016780">
    <property type="term" value="F:phosphotransferase activity, for other substituted phosphate groups"/>
    <property type="evidence" value="ECO:0007669"/>
    <property type="project" value="TreeGrafter"/>
</dbReference>
<sequence>MVMLSGWRYRFTSGVGAAALVVGSVGVANHPAAQRLTDVVPVFGRLPATTLSNGDLSLAIATTLFVALAALLPLFKPRPRRVLDTIMLVERRVFLVAVALAAVGYFDYTYRLPRTTLVLTTLAMGALLPAWFVVIRRSPRVDPERTVVVGDDPETIDEVTCGTDVPVVGYVAPSLLTDDAGRSTAVTDGGAAADGGNVPNATCLGGLSRLDEILIRHDADAAILAFSRPDRGEFFGTLDTCFDVGIPAMVHDQHADAVLTTGVERDEFVAIDLEPWDLQERLTKRLFDICFAATAMLVLAPLLFVIAVAIKLDSPGPVLYSQERTAEFGDTFTVYKFRSMVPEAEADTGAVLSAEDSGDVDPRVTRVGRILRETHLDEIPQLWSILVGDMSVVGPRPERPELDEDIQQSVRTWQQRWFVRPGLTGLAQINDVASTEPAEKLRYDVAYIRNQSFWFDLRILLRQLWMVVNDALGFLR</sequence>
<feature type="domain" description="Bacterial sugar transferase" evidence="2">
    <location>
        <begin position="284"/>
        <end position="468"/>
    </location>
</feature>
<name>A0A345EHW6_9EURY</name>
<keyword evidence="3" id="KW-0808">Transferase</keyword>